<dbReference type="EMBL" id="JBHSWD010000002">
    <property type="protein sequence ID" value="MFC6592763.1"/>
    <property type="molecule type" value="Genomic_DNA"/>
</dbReference>
<keyword evidence="3" id="KW-1185">Reference proteome</keyword>
<evidence type="ECO:0000313" key="3">
    <source>
        <dbReference type="Proteomes" id="UP001596297"/>
    </source>
</evidence>
<dbReference type="PANTHER" id="PTHR37291">
    <property type="entry name" value="5-METHYLCYTOSINE-SPECIFIC RESTRICTION ENZYME B"/>
    <property type="match status" value="1"/>
</dbReference>
<reference evidence="3" key="1">
    <citation type="journal article" date="2019" name="Int. J. Syst. Evol. Microbiol.">
        <title>The Global Catalogue of Microorganisms (GCM) 10K type strain sequencing project: providing services to taxonomists for standard genome sequencing and annotation.</title>
        <authorList>
            <consortium name="The Broad Institute Genomics Platform"/>
            <consortium name="The Broad Institute Genome Sequencing Center for Infectious Disease"/>
            <person name="Wu L."/>
            <person name="Ma J."/>
        </authorList>
    </citation>
    <scope>NUCLEOTIDE SEQUENCE [LARGE SCALE GENOMIC DNA]</scope>
    <source>
        <strain evidence="3">CGMCC 1.15772</strain>
    </source>
</reference>
<feature type="domain" description="ATPase dynein-related AAA" evidence="1">
    <location>
        <begin position="1"/>
        <end position="144"/>
    </location>
</feature>
<dbReference type="InterPro" id="IPR052934">
    <property type="entry name" value="Methyl-DNA_Rec/Restrict_Enz"/>
</dbReference>
<protein>
    <submittedName>
        <fullName evidence="2">AAA family ATPase</fullName>
    </submittedName>
</protein>
<dbReference type="Gene3D" id="3.40.50.300">
    <property type="entry name" value="P-loop containing nucleotide triphosphate hydrolases"/>
    <property type="match status" value="1"/>
</dbReference>
<organism evidence="2 3">
    <name type="scientific">Deinococcus lacus</name>
    <dbReference type="NCBI Taxonomy" id="392561"/>
    <lineage>
        <taxon>Bacteria</taxon>
        <taxon>Thermotogati</taxon>
        <taxon>Deinococcota</taxon>
        <taxon>Deinococci</taxon>
        <taxon>Deinococcales</taxon>
        <taxon>Deinococcaceae</taxon>
        <taxon>Deinococcus</taxon>
    </lineage>
</organism>
<sequence>MLATALAGALCGPGNFTLVTADARWTGTEVIGGLRVQPGAGLSYGFSPGVVTRAVERHQASMEASGRPHALIIDEFNRAHQDEAFGRLLTLLDPAYRSVMPLVSEEDGAPKPTYLPEDFVLIATMNDADIARLHEIGAALSRRFTALTVSVPRGERDFLAASEPGSVLDALYEFVGTGDPSDQASGRLRAFVPVGTYFMREALDLARDLSLDEALLSLVTPLLPGLDKSALAALQARSDEGGFQRLGAALARAHAEALF</sequence>
<dbReference type="Proteomes" id="UP001596297">
    <property type="component" value="Unassembled WGS sequence"/>
</dbReference>
<gene>
    <name evidence="2" type="ORF">ACFP81_12665</name>
</gene>
<dbReference type="Pfam" id="PF07728">
    <property type="entry name" value="AAA_5"/>
    <property type="match status" value="1"/>
</dbReference>
<dbReference type="RefSeq" id="WP_380083885.1">
    <property type="nucleotide sequence ID" value="NZ_JBHSWD010000002.1"/>
</dbReference>
<dbReference type="PANTHER" id="PTHR37291:SF1">
    <property type="entry name" value="TYPE IV METHYL-DIRECTED RESTRICTION ENZYME ECOKMCRB SUBUNIT"/>
    <property type="match status" value="1"/>
</dbReference>
<proteinExistence type="predicted"/>
<comment type="caution">
    <text evidence="2">The sequence shown here is derived from an EMBL/GenBank/DDBJ whole genome shotgun (WGS) entry which is preliminary data.</text>
</comment>
<dbReference type="InterPro" id="IPR011704">
    <property type="entry name" value="ATPase_dyneun-rel_AAA"/>
</dbReference>
<evidence type="ECO:0000313" key="2">
    <source>
        <dbReference type="EMBL" id="MFC6592763.1"/>
    </source>
</evidence>
<name>A0ABW1YH44_9DEIO</name>
<dbReference type="SUPFAM" id="SSF52540">
    <property type="entry name" value="P-loop containing nucleoside triphosphate hydrolases"/>
    <property type="match status" value="1"/>
</dbReference>
<dbReference type="InterPro" id="IPR027417">
    <property type="entry name" value="P-loop_NTPase"/>
</dbReference>
<evidence type="ECO:0000259" key="1">
    <source>
        <dbReference type="Pfam" id="PF07728"/>
    </source>
</evidence>
<accession>A0ABW1YH44</accession>